<feature type="compositionally biased region" description="Basic and acidic residues" evidence="1">
    <location>
        <begin position="385"/>
        <end position="397"/>
    </location>
</feature>
<evidence type="ECO:0000313" key="3">
    <source>
        <dbReference type="Proteomes" id="UP001500567"/>
    </source>
</evidence>
<dbReference type="EMBL" id="BAABDJ010000007">
    <property type="protein sequence ID" value="GAA4003027.1"/>
    <property type="molecule type" value="Genomic_DNA"/>
</dbReference>
<evidence type="ECO:0000313" key="2">
    <source>
        <dbReference type="EMBL" id="GAA4003027.1"/>
    </source>
</evidence>
<comment type="caution">
    <text evidence="2">The sequence shown here is derived from an EMBL/GenBank/DDBJ whole genome shotgun (WGS) entry which is preliminary data.</text>
</comment>
<name>A0ABP7RVY2_9BACT</name>
<sequence length="405" mass="44494">MSGCSGIVDVQPFTKATSDMGAAIDMSLKQVVEDLGKTTTIRTLTEKQQKKLSNSQQQLREGTEKFTVVAHAFNMYAEALEKAAEKGKKHDEKITAVFKATDELVKASQDFAVPLKTFSVPLQTALDALKILAGTVNSYRTNNQLKALASPEQEKLIQTTAKALSAGLADYAQIDAAAYNLLLDNNVRHTQVEDYYRNIQKQRESVLFILSKLTEAENLLMTAPTNTALLSNGKAGLATCGKDDKCGPIDEIRVIGADADARIYTAYQAFKRSPNPDTNARLFAALRQRQPFYQAIIDNPFPQTVYAAEQARWNSSYTLPRQQSLVQFQKSRKLVDTWATSHHDLRRLLLKAGNVSSQDLAAQAKIIQQLIQELQDAKEAAAKEAAEAADKAKEAKGDVAATDPK</sequence>
<accession>A0ABP7RVY2</accession>
<keyword evidence="3" id="KW-1185">Reference proteome</keyword>
<reference evidence="3" key="1">
    <citation type="journal article" date="2019" name="Int. J. Syst. Evol. Microbiol.">
        <title>The Global Catalogue of Microorganisms (GCM) 10K type strain sequencing project: providing services to taxonomists for standard genome sequencing and annotation.</title>
        <authorList>
            <consortium name="The Broad Institute Genomics Platform"/>
            <consortium name="The Broad Institute Genome Sequencing Center for Infectious Disease"/>
            <person name="Wu L."/>
            <person name="Ma J."/>
        </authorList>
    </citation>
    <scope>NUCLEOTIDE SEQUENCE [LARGE SCALE GENOMIC DNA]</scope>
    <source>
        <strain evidence="3">JCM 17224</strain>
    </source>
</reference>
<evidence type="ECO:0000256" key="1">
    <source>
        <dbReference type="SAM" id="MobiDB-lite"/>
    </source>
</evidence>
<feature type="region of interest" description="Disordered" evidence="1">
    <location>
        <begin position="385"/>
        <end position="405"/>
    </location>
</feature>
<gene>
    <name evidence="2" type="ORF">GCM10022408_13170</name>
</gene>
<proteinExistence type="predicted"/>
<dbReference type="Proteomes" id="UP001500567">
    <property type="component" value="Unassembled WGS sequence"/>
</dbReference>
<organism evidence="2 3">
    <name type="scientific">Hymenobacter fastidiosus</name>
    <dbReference type="NCBI Taxonomy" id="486264"/>
    <lineage>
        <taxon>Bacteria</taxon>
        <taxon>Pseudomonadati</taxon>
        <taxon>Bacteroidota</taxon>
        <taxon>Cytophagia</taxon>
        <taxon>Cytophagales</taxon>
        <taxon>Hymenobacteraceae</taxon>
        <taxon>Hymenobacter</taxon>
    </lineage>
</organism>
<protein>
    <submittedName>
        <fullName evidence="2">Uncharacterized protein</fullName>
    </submittedName>
</protein>